<dbReference type="InterPro" id="IPR006043">
    <property type="entry name" value="NCS2"/>
</dbReference>
<dbReference type="Pfam" id="PF00860">
    <property type="entry name" value="Xan_ur_permease"/>
    <property type="match status" value="1"/>
</dbReference>
<keyword evidence="10" id="KW-1185">Reference proteome</keyword>
<keyword evidence="7 8" id="KW-0472">Membrane</keyword>
<dbReference type="RefSeq" id="WP_191945909.1">
    <property type="nucleotide sequence ID" value="NZ_JACYNP010000015.1"/>
</dbReference>
<dbReference type="NCBIfam" id="TIGR03173">
    <property type="entry name" value="pbuX"/>
    <property type="match status" value="1"/>
</dbReference>
<dbReference type="PROSITE" id="PS01116">
    <property type="entry name" value="XANTH_URACIL_PERMASE"/>
    <property type="match status" value="1"/>
</dbReference>
<dbReference type="InterPro" id="IPR017588">
    <property type="entry name" value="UacT-like"/>
</dbReference>
<evidence type="ECO:0000256" key="1">
    <source>
        <dbReference type="ARBA" id="ARBA00004651"/>
    </source>
</evidence>
<evidence type="ECO:0000256" key="6">
    <source>
        <dbReference type="ARBA" id="ARBA00022989"/>
    </source>
</evidence>
<comment type="caution">
    <text evidence="9">The sequence shown here is derived from an EMBL/GenBank/DDBJ whole genome shotgun (WGS) entry which is preliminary data.</text>
</comment>
<keyword evidence="6 8" id="KW-1133">Transmembrane helix</keyword>
<evidence type="ECO:0000256" key="7">
    <source>
        <dbReference type="ARBA" id="ARBA00023136"/>
    </source>
</evidence>
<dbReference type="NCBIfam" id="NF037981">
    <property type="entry name" value="NCS2_1"/>
    <property type="match status" value="1"/>
</dbReference>
<feature type="transmembrane region" description="Helical" evidence="8">
    <location>
        <begin position="427"/>
        <end position="450"/>
    </location>
</feature>
<proteinExistence type="inferred from homology"/>
<organism evidence="9 10">
    <name type="scientific">Pseudomonas lutea</name>
    <dbReference type="NCBI Taxonomy" id="243924"/>
    <lineage>
        <taxon>Bacteria</taxon>
        <taxon>Pseudomonadati</taxon>
        <taxon>Pseudomonadota</taxon>
        <taxon>Gammaproteobacteria</taxon>
        <taxon>Pseudomonadales</taxon>
        <taxon>Pseudomonadaceae</taxon>
        <taxon>Pseudomonas</taxon>
    </lineage>
</organism>
<feature type="transmembrane region" description="Helical" evidence="8">
    <location>
        <begin position="402"/>
        <end position="421"/>
    </location>
</feature>
<feature type="transmembrane region" description="Helical" evidence="8">
    <location>
        <begin position="124"/>
        <end position="145"/>
    </location>
</feature>
<dbReference type="PANTHER" id="PTHR42810:SF2">
    <property type="entry name" value="PURINE PERMEASE C1399.01C-RELATED"/>
    <property type="match status" value="1"/>
</dbReference>
<feature type="transmembrane region" description="Helical" evidence="8">
    <location>
        <begin position="64"/>
        <end position="81"/>
    </location>
</feature>
<comment type="subcellular location">
    <subcellularLocation>
        <location evidence="1">Cell membrane</location>
        <topology evidence="1">Multi-pass membrane protein</topology>
    </subcellularLocation>
</comment>
<feature type="transmembrane region" description="Helical" evidence="8">
    <location>
        <begin position="31"/>
        <end position="58"/>
    </location>
</feature>
<keyword evidence="4" id="KW-1003">Cell membrane</keyword>
<reference evidence="9 10" key="1">
    <citation type="journal article" date="2020" name="FEMS Microbiol. Ecol.">
        <title>Temporal dynamics of bacterial communities during seed development and maturation.</title>
        <authorList>
            <person name="Chesneau G."/>
            <person name="Torres-Cortes G."/>
            <person name="Briand M."/>
            <person name="Darrasse A."/>
            <person name="Preveaux A."/>
            <person name="Marais C."/>
            <person name="Jacques M.A."/>
            <person name="Shade A."/>
            <person name="Barret M."/>
        </authorList>
    </citation>
    <scope>NUCLEOTIDE SEQUENCE [LARGE SCALE GENOMIC DNA]</scope>
    <source>
        <strain evidence="9 10">CFBP13723</strain>
    </source>
</reference>
<dbReference type="PANTHER" id="PTHR42810">
    <property type="entry name" value="PURINE PERMEASE C1399.01C-RELATED"/>
    <property type="match status" value="1"/>
</dbReference>
<protein>
    <submittedName>
        <fullName evidence="9">Purine permease</fullName>
    </submittedName>
</protein>
<evidence type="ECO:0000313" key="9">
    <source>
        <dbReference type="EMBL" id="MBD8124203.1"/>
    </source>
</evidence>
<comment type="similarity">
    <text evidence="2">Belongs to the nucleobase:cation symporter-2 (NCS2) (TC 2.A.40) family.</text>
</comment>
<gene>
    <name evidence="9" type="ORF">IFT62_23655</name>
</gene>
<dbReference type="Proteomes" id="UP000625247">
    <property type="component" value="Unassembled WGS sequence"/>
</dbReference>
<feature type="transmembrane region" description="Helical" evidence="8">
    <location>
        <begin position="93"/>
        <end position="112"/>
    </location>
</feature>
<dbReference type="NCBIfam" id="TIGR00801">
    <property type="entry name" value="ncs2"/>
    <property type="match status" value="1"/>
</dbReference>
<feature type="transmembrane region" description="Helical" evidence="8">
    <location>
        <begin position="342"/>
        <end position="364"/>
    </location>
</feature>
<sequence>MTAPHRSASTRSAPSRADLIYGLDDRPHLTAAIFAALQHVLASFVGIITPTLIVGSVLGLDSEVPYLISMALFVSGLGTFVQAKRIGPIGSGLLCLQGTSFSFLSVILSAGFLVKSRGGGTDEILSTIFGVCFCAAFVEVALSQFIGKLRKLITPVVTGTIITLMGLSLLKVAMTDMAGGFGASDLGSAANLGLAAVVLVTIVVLNRFNIPLLRLSAIIIGLALGFAVAWFMGRVDFAQMPQVPAMSIPVPFKYGFSFDLVAFIPIAVIFLVSPLEAAGDLTANSMISQQPVSGPVYIRRIKSGLLADGLNSALAATFNSLPMVTFAQNNGVIQLTGVASRYVAFFIAGILVLLGLFPIIGAVLQLMPKPVLGGATLIMFGTVAVAGIKILSEAGLHRRNMLIVAISLGMGLGVAAVPEVLRELPKALHNIFESPITVGAFCAIILNIFLPEEYQAPELTEFDPEAATLKVLQDPPATRDAEPLPAHEVAQLNRQGVARDVLRPDGLPKES</sequence>
<evidence type="ECO:0000256" key="2">
    <source>
        <dbReference type="ARBA" id="ARBA00008821"/>
    </source>
</evidence>
<feature type="transmembrane region" description="Helical" evidence="8">
    <location>
        <begin position="370"/>
        <end position="390"/>
    </location>
</feature>
<feature type="transmembrane region" description="Helical" evidence="8">
    <location>
        <begin position="252"/>
        <end position="272"/>
    </location>
</feature>
<evidence type="ECO:0000313" key="10">
    <source>
        <dbReference type="Proteomes" id="UP000625247"/>
    </source>
</evidence>
<dbReference type="EMBL" id="JACYNP010000015">
    <property type="protein sequence ID" value="MBD8124203.1"/>
    <property type="molecule type" value="Genomic_DNA"/>
</dbReference>
<accession>A0ABR9AFQ2</accession>
<name>A0ABR9AFQ2_9PSED</name>
<evidence type="ECO:0000256" key="4">
    <source>
        <dbReference type="ARBA" id="ARBA00022475"/>
    </source>
</evidence>
<evidence type="ECO:0000256" key="3">
    <source>
        <dbReference type="ARBA" id="ARBA00022448"/>
    </source>
</evidence>
<dbReference type="InterPro" id="IPR006042">
    <property type="entry name" value="Xan_ur_permease"/>
</dbReference>
<evidence type="ECO:0000256" key="5">
    <source>
        <dbReference type="ARBA" id="ARBA00022692"/>
    </source>
</evidence>
<keyword evidence="5 8" id="KW-0812">Transmembrane</keyword>
<feature type="transmembrane region" description="Helical" evidence="8">
    <location>
        <begin position="152"/>
        <end position="174"/>
    </location>
</feature>
<feature type="transmembrane region" description="Helical" evidence="8">
    <location>
        <begin position="212"/>
        <end position="232"/>
    </location>
</feature>
<feature type="transmembrane region" description="Helical" evidence="8">
    <location>
        <begin position="186"/>
        <end position="205"/>
    </location>
</feature>
<evidence type="ECO:0000256" key="8">
    <source>
        <dbReference type="SAM" id="Phobius"/>
    </source>
</evidence>
<keyword evidence="3" id="KW-0813">Transport</keyword>